<feature type="transmembrane region" description="Helical" evidence="1">
    <location>
        <begin position="219"/>
        <end position="239"/>
    </location>
</feature>
<feature type="transmembrane region" description="Helical" evidence="1">
    <location>
        <begin position="7"/>
        <end position="32"/>
    </location>
</feature>
<sequence length="258" mass="29552">MIKNKKLYAFATHVRWQLPFAIYLSVLTYLVLKHKVELYGGFSIDFSKSDALSFTAGIMTVLALFCSVCFAFILHHMQNGKSERLTLISQLMAEICSLRDYLVSNEMPDSSGICKRLALEFISKDPKDFPYMTESEAHENFHELLNKLDDKKYSAYLKITTYIGNIEKYNSALFLAAIKQITSQTILSTLAKGLVLICLMLVLYVYLFIFNFNGYSVELAGFAIFVGIMTVQVFIEFTIDVWRFLKEDLDFVDWEGGE</sequence>
<evidence type="ECO:0000256" key="1">
    <source>
        <dbReference type="SAM" id="Phobius"/>
    </source>
</evidence>
<dbReference type="EMBL" id="CP053881">
    <property type="protein sequence ID" value="QWL63115.1"/>
    <property type="molecule type" value="Genomic_DNA"/>
</dbReference>
<feature type="transmembrane region" description="Helical" evidence="1">
    <location>
        <begin position="52"/>
        <end position="74"/>
    </location>
</feature>
<dbReference type="AlphaFoldDB" id="A0ABD7EPJ9"/>
<keyword evidence="1" id="KW-0472">Membrane</keyword>
<gene>
    <name evidence="2" type="ORF">HQ399_13065</name>
</gene>
<dbReference type="RefSeq" id="WP_215801396.1">
    <property type="nucleotide sequence ID" value="NZ_CP053881.1"/>
</dbReference>
<keyword evidence="1" id="KW-1133">Transmembrane helix</keyword>
<dbReference type="Proteomes" id="UP000679312">
    <property type="component" value="Chromosome"/>
</dbReference>
<evidence type="ECO:0000313" key="2">
    <source>
        <dbReference type="EMBL" id="QWL63115.1"/>
    </source>
</evidence>
<name>A0ABD7EPJ9_AERJA</name>
<evidence type="ECO:0008006" key="4">
    <source>
        <dbReference type="Google" id="ProtNLM"/>
    </source>
</evidence>
<accession>A0ABD7EPJ9</accession>
<proteinExistence type="predicted"/>
<reference evidence="2 3" key="1">
    <citation type="journal article" date="2021" name="Front. Microbiol.">
        <title>Prevalence and Genetic Analysis of Chromosomal mcr-3/7 in Aeromonas From U.S. Animal-Derived Samples.</title>
        <authorList>
            <person name="Wang Y."/>
            <person name="Hou N."/>
            <person name="Rasooly R."/>
            <person name="Gu Y."/>
            <person name="He X."/>
        </authorList>
    </citation>
    <scope>NUCLEOTIDE SEQUENCE [LARGE SCALE GENOMIC DNA]</scope>
    <source>
        <strain evidence="2 3">4608</strain>
    </source>
</reference>
<evidence type="ECO:0000313" key="3">
    <source>
        <dbReference type="Proteomes" id="UP000679312"/>
    </source>
</evidence>
<feature type="transmembrane region" description="Helical" evidence="1">
    <location>
        <begin position="193"/>
        <end position="213"/>
    </location>
</feature>
<keyword evidence="1" id="KW-0812">Transmembrane</keyword>
<organism evidence="2 3">
    <name type="scientific">Aeromonas jandaei</name>
    <dbReference type="NCBI Taxonomy" id="650"/>
    <lineage>
        <taxon>Bacteria</taxon>
        <taxon>Pseudomonadati</taxon>
        <taxon>Pseudomonadota</taxon>
        <taxon>Gammaproteobacteria</taxon>
        <taxon>Aeromonadales</taxon>
        <taxon>Aeromonadaceae</taxon>
        <taxon>Aeromonas</taxon>
    </lineage>
</organism>
<protein>
    <recommendedName>
        <fullName evidence="4">DUF4239 domain-containing protein</fullName>
    </recommendedName>
</protein>